<evidence type="ECO:0000259" key="4">
    <source>
        <dbReference type="PROSITE" id="PS50043"/>
    </source>
</evidence>
<dbReference type="InterPro" id="IPR029016">
    <property type="entry name" value="GAF-like_dom_sf"/>
</dbReference>
<evidence type="ECO:0000313" key="6">
    <source>
        <dbReference type="Proteomes" id="UP000571817"/>
    </source>
</evidence>
<dbReference type="SUPFAM" id="SSF46894">
    <property type="entry name" value="C-terminal effector domain of the bipartite response regulators"/>
    <property type="match status" value="1"/>
</dbReference>
<dbReference type="InterPro" id="IPR036388">
    <property type="entry name" value="WH-like_DNA-bd_sf"/>
</dbReference>
<evidence type="ECO:0000256" key="1">
    <source>
        <dbReference type="ARBA" id="ARBA00023015"/>
    </source>
</evidence>
<keyword evidence="2 5" id="KW-0238">DNA-binding</keyword>
<dbReference type="Proteomes" id="UP000571817">
    <property type="component" value="Unassembled WGS sequence"/>
</dbReference>
<dbReference type="EMBL" id="JACCFW010000001">
    <property type="protein sequence ID" value="NYJ73209.1"/>
    <property type="molecule type" value="Genomic_DNA"/>
</dbReference>
<reference evidence="5 6" key="1">
    <citation type="submission" date="2020-07" db="EMBL/GenBank/DDBJ databases">
        <title>Sequencing the genomes of 1000 actinobacteria strains.</title>
        <authorList>
            <person name="Klenk H.-P."/>
        </authorList>
    </citation>
    <scope>NUCLEOTIDE SEQUENCE [LARGE SCALE GENOMIC DNA]</scope>
    <source>
        <strain evidence="5 6">DSM 29531</strain>
    </source>
</reference>
<dbReference type="AlphaFoldDB" id="A0A853DB39"/>
<accession>A0A853DB39</accession>
<evidence type="ECO:0000313" key="5">
    <source>
        <dbReference type="EMBL" id="NYJ73209.1"/>
    </source>
</evidence>
<proteinExistence type="predicted"/>
<dbReference type="GO" id="GO:0006355">
    <property type="term" value="P:regulation of DNA-templated transcription"/>
    <property type="evidence" value="ECO:0007669"/>
    <property type="project" value="InterPro"/>
</dbReference>
<dbReference type="InterPro" id="IPR000792">
    <property type="entry name" value="Tscrpt_reg_LuxR_C"/>
</dbReference>
<protein>
    <submittedName>
        <fullName evidence="5">DNA-binding CsgD family transcriptional regulator</fullName>
    </submittedName>
</protein>
<dbReference type="SUPFAM" id="SSF55781">
    <property type="entry name" value="GAF domain-like"/>
    <property type="match status" value="1"/>
</dbReference>
<dbReference type="InterPro" id="IPR016032">
    <property type="entry name" value="Sig_transdc_resp-reg_C-effctor"/>
</dbReference>
<keyword evidence="1" id="KW-0805">Transcription regulation</keyword>
<dbReference type="RefSeq" id="WP_179478323.1">
    <property type="nucleotide sequence ID" value="NZ_JACCFW010000001.1"/>
</dbReference>
<dbReference type="GO" id="GO:0003677">
    <property type="term" value="F:DNA binding"/>
    <property type="evidence" value="ECO:0007669"/>
    <property type="project" value="UniProtKB-KW"/>
</dbReference>
<organism evidence="5 6">
    <name type="scientific">Allobranchiibius huperziae</name>
    <dbReference type="NCBI Taxonomy" id="1874116"/>
    <lineage>
        <taxon>Bacteria</taxon>
        <taxon>Bacillati</taxon>
        <taxon>Actinomycetota</taxon>
        <taxon>Actinomycetes</taxon>
        <taxon>Micrococcales</taxon>
        <taxon>Dermacoccaceae</taxon>
        <taxon>Allobranchiibius</taxon>
    </lineage>
</organism>
<keyword evidence="3" id="KW-0804">Transcription</keyword>
<dbReference type="PANTHER" id="PTHR44688:SF16">
    <property type="entry name" value="DNA-BINDING TRANSCRIPTIONAL ACTIVATOR DEVR_DOSR"/>
    <property type="match status" value="1"/>
</dbReference>
<gene>
    <name evidence="5" type="ORF">HNR15_000172</name>
</gene>
<dbReference type="Gene3D" id="1.10.10.10">
    <property type="entry name" value="Winged helix-like DNA-binding domain superfamily/Winged helix DNA-binding domain"/>
    <property type="match status" value="1"/>
</dbReference>
<dbReference type="Gene3D" id="3.30.450.40">
    <property type="match status" value="1"/>
</dbReference>
<keyword evidence="6" id="KW-1185">Reference proteome</keyword>
<evidence type="ECO:0000256" key="3">
    <source>
        <dbReference type="ARBA" id="ARBA00023163"/>
    </source>
</evidence>
<name>A0A853DB39_9MICO</name>
<dbReference type="PRINTS" id="PR00038">
    <property type="entry name" value="HTHLUXR"/>
</dbReference>
<dbReference type="PANTHER" id="PTHR44688">
    <property type="entry name" value="DNA-BINDING TRANSCRIPTIONAL ACTIVATOR DEVR_DOSR"/>
    <property type="match status" value="1"/>
</dbReference>
<dbReference type="SMART" id="SM00421">
    <property type="entry name" value="HTH_LUXR"/>
    <property type="match status" value="1"/>
</dbReference>
<evidence type="ECO:0000256" key="2">
    <source>
        <dbReference type="ARBA" id="ARBA00023125"/>
    </source>
</evidence>
<feature type="domain" description="HTH luxR-type" evidence="4">
    <location>
        <begin position="286"/>
        <end position="351"/>
    </location>
</feature>
<dbReference type="CDD" id="cd06170">
    <property type="entry name" value="LuxR_C_like"/>
    <property type="match status" value="1"/>
</dbReference>
<sequence>MTTQRHRSLADELTVGTRGDTDLSALAARICAAVRRHVPFDFGCLATTDPSTGLISWTYKTRPLAVGDEEFAAAEYGGPDINQFSQIATRPDPVGVLSIDTGGAPQECRRFREFLAPSFGFTDELRVTFRAQGLIWGALAIYRGAAEPPFTAADARVVSAVQSQVADLIRGAAFSPRRSGSESAGGPSVIIVDGADRVANITAAADARIEDLGGWDNGSLPATVLAATAAARSTPELAMTRAMGRSGSWLTVRATRFAAGPANEAAPPPDDVVVTIDDTTAAEICAMTLAARGLSRREQDVAAMVLQGAATSAIAAALHLSPHTVQDHLKSIFAKLGVNSRREMVSSLVVR</sequence>
<comment type="caution">
    <text evidence="5">The sequence shown here is derived from an EMBL/GenBank/DDBJ whole genome shotgun (WGS) entry which is preliminary data.</text>
</comment>
<dbReference type="PROSITE" id="PS50043">
    <property type="entry name" value="HTH_LUXR_2"/>
    <property type="match status" value="1"/>
</dbReference>
<dbReference type="Pfam" id="PF00196">
    <property type="entry name" value="GerE"/>
    <property type="match status" value="1"/>
</dbReference>
<dbReference type="PROSITE" id="PS00622">
    <property type="entry name" value="HTH_LUXR_1"/>
    <property type="match status" value="1"/>
</dbReference>